<feature type="compositionally biased region" description="Low complexity" evidence="1">
    <location>
        <begin position="59"/>
        <end position="69"/>
    </location>
</feature>
<organism evidence="2 3">
    <name type="scientific">Phyllachora maydis</name>
    <dbReference type="NCBI Taxonomy" id="1825666"/>
    <lineage>
        <taxon>Eukaryota</taxon>
        <taxon>Fungi</taxon>
        <taxon>Dikarya</taxon>
        <taxon>Ascomycota</taxon>
        <taxon>Pezizomycotina</taxon>
        <taxon>Sordariomycetes</taxon>
        <taxon>Sordariomycetidae</taxon>
        <taxon>Phyllachorales</taxon>
        <taxon>Phyllachoraceae</taxon>
        <taxon>Phyllachora</taxon>
    </lineage>
</organism>
<evidence type="ECO:0000313" key="3">
    <source>
        <dbReference type="Proteomes" id="UP001217918"/>
    </source>
</evidence>
<protein>
    <submittedName>
        <fullName evidence="2">Uncharacterized protein</fullName>
    </submittedName>
</protein>
<name>A0AAD9I5J0_9PEZI</name>
<accession>A0AAD9I5J0</accession>
<dbReference type="AlphaFoldDB" id="A0AAD9I5J0"/>
<reference evidence="2" key="1">
    <citation type="journal article" date="2023" name="Mol. Plant Microbe Interact.">
        <title>Elucidating the Obligate Nature and Biological Capacity of an Invasive Fungal Corn Pathogen.</title>
        <authorList>
            <person name="MacCready J.S."/>
            <person name="Roggenkamp E.M."/>
            <person name="Gdanetz K."/>
            <person name="Chilvers M.I."/>
        </authorList>
    </citation>
    <scope>NUCLEOTIDE SEQUENCE</scope>
    <source>
        <strain evidence="2">PM02</strain>
    </source>
</reference>
<keyword evidence="3" id="KW-1185">Reference proteome</keyword>
<feature type="region of interest" description="Disordered" evidence="1">
    <location>
        <begin position="31"/>
        <end position="83"/>
    </location>
</feature>
<proteinExistence type="predicted"/>
<comment type="caution">
    <text evidence="2">The sequence shown here is derived from an EMBL/GenBank/DDBJ whole genome shotgun (WGS) entry which is preliminary data.</text>
</comment>
<sequence length="83" mass="8984">MGTVHTLKAWPSPIDSRTADSAELTLPPLHVSHTLKRAEPRWPPRAGEGTGSCRCRQAQTQTQTQTQTQIRVGGTPDARSPAV</sequence>
<dbReference type="Proteomes" id="UP001217918">
    <property type="component" value="Unassembled WGS sequence"/>
</dbReference>
<evidence type="ECO:0000256" key="1">
    <source>
        <dbReference type="SAM" id="MobiDB-lite"/>
    </source>
</evidence>
<gene>
    <name evidence="2" type="ORF">P8C59_006010</name>
</gene>
<dbReference type="EMBL" id="JAQQPM010000005">
    <property type="protein sequence ID" value="KAK2071601.1"/>
    <property type="molecule type" value="Genomic_DNA"/>
</dbReference>
<evidence type="ECO:0000313" key="2">
    <source>
        <dbReference type="EMBL" id="KAK2071601.1"/>
    </source>
</evidence>